<feature type="compositionally biased region" description="Polar residues" evidence="1">
    <location>
        <begin position="113"/>
        <end position="137"/>
    </location>
</feature>
<evidence type="ECO:0000313" key="2">
    <source>
        <dbReference type="EMBL" id="GIQ90404.1"/>
    </source>
</evidence>
<dbReference type="EMBL" id="BDIP01006137">
    <property type="protein sequence ID" value="GIQ90404.1"/>
    <property type="molecule type" value="Genomic_DNA"/>
</dbReference>
<name>A0A9K3GNL2_9EUKA</name>
<dbReference type="Proteomes" id="UP000265618">
    <property type="component" value="Unassembled WGS sequence"/>
</dbReference>
<accession>A0A9K3GNL2</accession>
<reference evidence="2 3" key="1">
    <citation type="journal article" date="2018" name="PLoS ONE">
        <title>The draft genome of Kipferlia bialata reveals reductive genome evolution in fornicate parasites.</title>
        <authorList>
            <person name="Tanifuji G."/>
            <person name="Takabayashi S."/>
            <person name="Kume K."/>
            <person name="Takagi M."/>
            <person name="Nakayama T."/>
            <person name="Kamikawa R."/>
            <person name="Inagaki Y."/>
            <person name="Hashimoto T."/>
        </authorList>
    </citation>
    <scope>NUCLEOTIDE SEQUENCE [LARGE SCALE GENOMIC DNA]</scope>
    <source>
        <strain evidence="2">NY0173</strain>
    </source>
</reference>
<keyword evidence="3" id="KW-1185">Reference proteome</keyword>
<proteinExistence type="predicted"/>
<organism evidence="2 3">
    <name type="scientific">Kipferlia bialata</name>
    <dbReference type="NCBI Taxonomy" id="797122"/>
    <lineage>
        <taxon>Eukaryota</taxon>
        <taxon>Metamonada</taxon>
        <taxon>Carpediemonas-like organisms</taxon>
        <taxon>Kipferlia</taxon>
    </lineage>
</organism>
<evidence type="ECO:0000313" key="3">
    <source>
        <dbReference type="Proteomes" id="UP000265618"/>
    </source>
</evidence>
<sequence>MPPSALGERCDGTAFIVRDAYEEATIESPQDIMYDVVSVFPGTVLHMLSSPKKTQLIPLHLDETGAGVHYPPRVTQVPFQAYGVWEGADLVCVEWKEEDLYHQEEGKGEPTDTDTSTSQEQWEATDTSTSEGESNTDCPKGRRCRIVPSLAGEPYPGPPRPRREAMLFYRDYDTPTRILLGPYLVCTRKPRDVHTESGTHCLYSQDRRLPDYGKQEWREWCTVGKSSTSGELRPCCISSHTSLVLWDVDTLYLGSGGQYSGARYTGKVSIPPGIMLEMLGYLEQTASQLNTCPSHVAFRLCRALSSLSLADVARVVVNGRLSGLERVAGLCGLGDQLDAEDIEVVESIMGEEDESQEGIV</sequence>
<protein>
    <submittedName>
        <fullName evidence="2">Uncharacterized protein</fullName>
    </submittedName>
</protein>
<feature type="non-terminal residue" evidence="2">
    <location>
        <position position="360"/>
    </location>
</feature>
<comment type="caution">
    <text evidence="2">The sequence shown here is derived from an EMBL/GenBank/DDBJ whole genome shotgun (WGS) entry which is preliminary data.</text>
</comment>
<evidence type="ECO:0000256" key="1">
    <source>
        <dbReference type="SAM" id="MobiDB-lite"/>
    </source>
</evidence>
<feature type="region of interest" description="Disordered" evidence="1">
    <location>
        <begin position="102"/>
        <end position="143"/>
    </location>
</feature>
<dbReference type="AlphaFoldDB" id="A0A9K3GNL2"/>
<gene>
    <name evidence="2" type="ORF">KIPB_013186</name>
</gene>